<comment type="caution">
    <text evidence="1">The sequence shown here is derived from an EMBL/GenBank/DDBJ whole genome shotgun (WGS) entry which is preliminary data.</text>
</comment>
<dbReference type="AlphaFoldDB" id="A0A0F9WHV0"/>
<evidence type="ECO:0000313" key="1">
    <source>
        <dbReference type="EMBL" id="KKN77973.1"/>
    </source>
</evidence>
<organism evidence="1">
    <name type="scientific">marine sediment metagenome</name>
    <dbReference type="NCBI Taxonomy" id="412755"/>
    <lineage>
        <taxon>unclassified sequences</taxon>
        <taxon>metagenomes</taxon>
        <taxon>ecological metagenomes</taxon>
    </lineage>
</organism>
<dbReference type="EMBL" id="LAZR01000271">
    <property type="protein sequence ID" value="KKN77973.1"/>
    <property type="molecule type" value="Genomic_DNA"/>
</dbReference>
<protein>
    <submittedName>
        <fullName evidence="1">Uncharacterized protein</fullName>
    </submittedName>
</protein>
<name>A0A0F9WHV0_9ZZZZ</name>
<accession>A0A0F9WHV0</accession>
<proteinExistence type="predicted"/>
<sequence>MLAALLLIPPASSGYRRLVTYIMDECATEEPEKFNEAPCEPPIVEIPRIYQDIVTGADVDGLEARAQANEDRLDRLIEEFLTRQEGVTRRRSFSKKIIRRIKAAGVTAEDEEIERALAKLKAARIIDEEEAIAMILMALT</sequence>
<reference evidence="1" key="1">
    <citation type="journal article" date="2015" name="Nature">
        <title>Complex archaea that bridge the gap between prokaryotes and eukaryotes.</title>
        <authorList>
            <person name="Spang A."/>
            <person name="Saw J.H."/>
            <person name="Jorgensen S.L."/>
            <person name="Zaremba-Niedzwiedzka K."/>
            <person name="Martijn J."/>
            <person name="Lind A.E."/>
            <person name="van Eijk R."/>
            <person name="Schleper C."/>
            <person name="Guy L."/>
            <person name="Ettema T.J."/>
        </authorList>
    </citation>
    <scope>NUCLEOTIDE SEQUENCE</scope>
</reference>
<gene>
    <name evidence="1" type="ORF">LCGC14_0355380</name>
</gene>